<feature type="region of interest" description="Disordered" evidence="1">
    <location>
        <begin position="32"/>
        <end position="81"/>
    </location>
</feature>
<proteinExistence type="predicted"/>
<evidence type="ECO:0000313" key="3">
    <source>
        <dbReference type="Proteomes" id="UP001153269"/>
    </source>
</evidence>
<reference evidence="2" key="1">
    <citation type="submission" date="2020-03" db="EMBL/GenBank/DDBJ databases">
        <authorList>
            <person name="Weist P."/>
        </authorList>
    </citation>
    <scope>NUCLEOTIDE SEQUENCE</scope>
</reference>
<protein>
    <submittedName>
        <fullName evidence="2">Uncharacterized protein</fullName>
    </submittedName>
</protein>
<evidence type="ECO:0000256" key="1">
    <source>
        <dbReference type="SAM" id="MobiDB-lite"/>
    </source>
</evidence>
<name>A0A9N7UUH4_PLEPL</name>
<dbReference type="Proteomes" id="UP001153269">
    <property type="component" value="Unassembled WGS sequence"/>
</dbReference>
<accession>A0A9N7UUH4</accession>
<evidence type="ECO:0000313" key="2">
    <source>
        <dbReference type="EMBL" id="CAB1436546.1"/>
    </source>
</evidence>
<comment type="caution">
    <text evidence="2">The sequence shown here is derived from an EMBL/GenBank/DDBJ whole genome shotgun (WGS) entry which is preliminary data.</text>
</comment>
<sequence length="139" mass="15317">MWAHRRAPRHQQVAWESGAAFTALLVCKQSAERKPTPTTGCCKHQHPPQRREEKDGAKCRSCSGSQGQAGGMGDTALNNDPVNQRSVTCQLQLSSNRRDCLEAARTTVADVQKYTFTPPLAILRGNVHHEPRGTGQTRE</sequence>
<dbReference type="AlphaFoldDB" id="A0A9N7UUH4"/>
<organism evidence="2 3">
    <name type="scientific">Pleuronectes platessa</name>
    <name type="common">European plaice</name>
    <dbReference type="NCBI Taxonomy" id="8262"/>
    <lineage>
        <taxon>Eukaryota</taxon>
        <taxon>Metazoa</taxon>
        <taxon>Chordata</taxon>
        <taxon>Craniata</taxon>
        <taxon>Vertebrata</taxon>
        <taxon>Euteleostomi</taxon>
        <taxon>Actinopterygii</taxon>
        <taxon>Neopterygii</taxon>
        <taxon>Teleostei</taxon>
        <taxon>Neoteleostei</taxon>
        <taxon>Acanthomorphata</taxon>
        <taxon>Carangaria</taxon>
        <taxon>Pleuronectiformes</taxon>
        <taxon>Pleuronectoidei</taxon>
        <taxon>Pleuronectidae</taxon>
        <taxon>Pleuronectes</taxon>
    </lineage>
</organism>
<feature type="compositionally biased region" description="Basic and acidic residues" evidence="1">
    <location>
        <begin position="49"/>
        <end position="58"/>
    </location>
</feature>
<gene>
    <name evidence="2" type="ORF">PLEPLA_LOCUS24579</name>
</gene>
<dbReference type="EMBL" id="CADEAL010001902">
    <property type="protein sequence ID" value="CAB1436546.1"/>
    <property type="molecule type" value="Genomic_DNA"/>
</dbReference>
<keyword evidence="3" id="KW-1185">Reference proteome</keyword>